<name>A0A8B9R758_ASTMX</name>
<dbReference type="Ensembl" id="ENSAMXT00005025123.1">
    <property type="protein sequence ID" value="ENSAMXP00005022742.1"/>
    <property type="gene ID" value="ENSAMXG00005011738.1"/>
</dbReference>
<accession>A0A8B9R758</accession>
<reference evidence="1" key="1">
    <citation type="submission" date="2025-08" db="UniProtKB">
        <authorList>
            <consortium name="Ensembl"/>
        </authorList>
    </citation>
    <scope>IDENTIFICATION</scope>
</reference>
<dbReference type="AlphaFoldDB" id="A0A8B9R758"/>
<organism evidence="1 2">
    <name type="scientific">Astyanax mexicanus</name>
    <name type="common">Blind cave fish</name>
    <name type="synonym">Astyanax fasciatus mexicanus</name>
    <dbReference type="NCBI Taxonomy" id="7994"/>
    <lineage>
        <taxon>Eukaryota</taxon>
        <taxon>Metazoa</taxon>
        <taxon>Chordata</taxon>
        <taxon>Craniata</taxon>
        <taxon>Vertebrata</taxon>
        <taxon>Euteleostomi</taxon>
        <taxon>Actinopterygii</taxon>
        <taxon>Neopterygii</taxon>
        <taxon>Teleostei</taxon>
        <taxon>Ostariophysi</taxon>
        <taxon>Characiformes</taxon>
        <taxon>Characoidei</taxon>
        <taxon>Acestrorhamphidae</taxon>
        <taxon>Acestrorhamphinae</taxon>
        <taxon>Astyanax</taxon>
    </lineage>
</organism>
<dbReference type="Proteomes" id="UP000694621">
    <property type="component" value="Unplaced"/>
</dbReference>
<sequence length="125" mass="14185">MWLQIMMHSCSTAVKKKNKKKNPTVAELREPLSKDTQYQCIAISRSGNDTSETDLRLSSGGNDPSLAFRRLLVCVGTHAQLYSWMTCLFIQTITDWWKLHSRPRAVWTVCLSTLPPDSAPLISFK</sequence>
<evidence type="ECO:0000313" key="1">
    <source>
        <dbReference type="Ensembl" id="ENSAMXP00005022742.1"/>
    </source>
</evidence>
<evidence type="ECO:0000313" key="2">
    <source>
        <dbReference type="Proteomes" id="UP000694621"/>
    </source>
</evidence>
<proteinExistence type="predicted"/>
<protein>
    <submittedName>
        <fullName evidence="1">Uncharacterized protein</fullName>
    </submittedName>
</protein>